<gene>
    <name evidence="3" type="ORF">Naga_100003g64</name>
</gene>
<feature type="domain" description="GST N-terminal" evidence="2">
    <location>
        <begin position="139"/>
        <end position="220"/>
    </location>
</feature>
<comment type="caution">
    <text evidence="3">The sequence shown here is derived from an EMBL/GenBank/DDBJ whole genome shotgun (WGS) entry which is preliminary data.</text>
</comment>
<sequence>MQMRMQATLLPTTFILASISTTVVGFFLSPSPTLVSPGRTTSKAWRNPLKPSLTRYSSLGGMFTQMLSGMVKGSAPPPAGMSDFKDPAPSWADLKASLSQRQTPEERALPDLRAAGRGPPSSKAEIRLFDAPDGYEPRVTLYRDTAAWCPYCEKVWMYLEEKRIPYRVKKVPMRCYGQKPAWFSRLSATGLLPVMELDGDVVIESDVIIQTLEDKFPEAVPLLPLASDPDAAAVGPLLRLERELFSGWLRWLTGSTSTNERSKMIFEGVLGRVEAALSERGGPYFLGSGFSLIDCIYVPFMERIAGSLCYYKGFVIRNNPQYPAIERWFQGMESRESFANIKSDWYTHAMDMPPQVGSCSSIPEAAPYAAELSGKDGSWTLPVRPDGVEPFRRTRDVGSCQREAAAQLLSNPEAVVAFAARALGEPGVPPVMAELADPNAKANEAYIPLLDAALRAVTHSLLEGPEAVPPPTGFVAPAEVARGLDYLRARVGVPRDMSYEAARYFRAHLGWYAGLLRASVQ</sequence>
<dbReference type="AlphaFoldDB" id="W7TVY9"/>
<evidence type="ECO:0000313" key="4">
    <source>
        <dbReference type="Proteomes" id="UP000019335"/>
    </source>
</evidence>
<evidence type="ECO:0000313" key="3">
    <source>
        <dbReference type="EMBL" id="EWM30297.1"/>
    </source>
</evidence>
<dbReference type="PROSITE" id="PS50404">
    <property type="entry name" value="GST_NTER"/>
    <property type="match status" value="1"/>
</dbReference>
<dbReference type="PANTHER" id="PTHR43968">
    <property type="match status" value="1"/>
</dbReference>
<name>W7TVY9_9STRA</name>
<dbReference type="SFLD" id="SFLDG00358">
    <property type="entry name" value="Main_(cytGST)"/>
    <property type="match status" value="1"/>
</dbReference>
<dbReference type="InterPro" id="IPR050983">
    <property type="entry name" value="GST_Omega/HSP26"/>
</dbReference>
<dbReference type="EMBL" id="AZIL01000038">
    <property type="protein sequence ID" value="EWM30297.1"/>
    <property type="molecule type" value="Genomic_DNA"/>
</dbReference>
<dbReference type="InterPro" id="IPR036282">
    <property type="entry name" value="Glutathione-S-Trfase_C_sf"/>
</dbReference>
<dbReference type="SFLD" id="SFLDS00019">
    <property type="entry name" value="Glutathione_Transferase_(cytos"/>
    <property type="match status" value="1"/>
</dbReference>
<accession>W7TVY9</accession>
<keyword evidence="3" id="KW-0808">Transferase</keyword>
<keyword evidence="4" id="KW-1185">Reference proteome</keyword>
<dbReference type="SUPFAM" id="SSF52833">
    <property type="entry name" value="Thioredoxin-like"/>
    <property type="match status" value="1"/>
</dbReference>
<reference evidence="3 4" key="1">
    <citation type="journal article" date="2014" name="Mol. Plant">
        <title>Chromosome Scale Genome Assembly and Transcriptome Profiling of Nannochloropsis gaditana in Nitrogen Depletion.</title>
        <authorList>
            <person name="Corteggiani Carpinelli E."/>
            <person name="Telatin A."/>
            <person name="Vitulo N."/>
            <person name="Forcato C."/>
            <person name="D'Angelo M."/>
            <person name="Schiavon R."/>
            <person name="Vezzi A."/>
            <person name="Giacometti G.M."/>
            <person name="Morosinotto T."/>
            <person name="Valle G."/>
        </authorList>
    </citation>
    <scope>NUCLEOTIDE SEQUENCE [LARGE SCALE GENOMIC DNA]</scope>
    <source>
        <strain evidence="3 4">B-31</strain>
    </source>
</reference>
<dbReference type="Pfam" id="PF13409">
    <property type="entry name" value="GST_N_2"/>
    <property type="match status" value="1"/>
</dbReference>
<dbReference type="Gene3D" id="1.20.1050.10">
    <property type="match status" value="1"/>
</dbReference>
<dbReference type="Pfam" id="PF13410">
    <property type="entry name" value="GST_C_2"/>
    <property type="match status" value="1"/>
</dbReference>
<dbReference type="InterPro" id="IPR040079">
    <property type="entry name" value="Glutathione_S-Trfase"/>
</dbReference>
<dbReference type="GO" id="GO:0016740">
    <property type="term" value="F:transferase activity"/>
    <property type="evidence" value="ECO:0007669"/>
    <property type="project" value="UniProtKB-KW"/>
</dbReference>
<organism evidence="3 4">
    <name type="scientific">Nannochloropsis gaditana</name>
    <dbReference type="NCBI Taxonomy" id="72520"/>
    <lineage>
        <taxon>Eukaryota</taxon>
        <taxon>Sar</taxon>
        <taxon>Stramenopiles</taxon>
        <taxon>Ochrophyta</taxon>
        <taxon>Eustigmatophyceae</taxon>
        <taxon>Eustigmatales</taxon>
        <taxon>Monodopsidaceae</taxon>
        <taxon>Nannochloropsis</taxon>
    </lineage>
</organism>
<feature type="region of interest" description="Disordered" evidence="1">
    <location>
        <begin position="97"/>
        <end position="123"/>
    </location>
</feature>
<dbReference type="CDD" id="cd00570">
    <property type="entry name" value="GST_N_family"/>
    <property type="match status" value="1"/>
</dbReference>
<dbReference type="InterPro" id="IPR004045">
    <property type="entry name" value="Glutathione_S-Trfase_N"/>
</dbReference>
<dbReference type="Gene3D" id="3.40.30.10">
    <property type="entry name" value="Glutaredoxin"/>
    <property type="match status" value="1"/>
</dbReference>
<evidence type="ECO:0000259" key="2">
    <source>
        <dbReference type="PROSITE" id="PS50404"/>
    </source>
</evidence>
<dbReference type="GO" id="GO:0005737">
    <property type="term" value="C:cytoplasm"/>
    <property type="evidence" value="ECO:0007669"/>
    <property type="project" value="TreeGrafter"/>
</dbReference>
<dbReference type="OrthoDB" id="4951845at2759"/>
<dbReference type="InterPro" id="IPR036249">
    <property type="entry name" value="Thioredoxin-like_sf"/>
</dbReference>
<evidence type="ECO:0000256" key="1">
    <source>
        <dbReference type="SAM" id="MobiDB-lite"/>
    </source>
</evidence>
<protein>
    <submittedName>
        <fullName evidence="3">Glutathione s-transferase</fullName>
    </submittedName>
</protein>
<dbReference type="Proteomes" id="UP000019335">
    <property type="component" value="Chromosome 1"/>
</dbReference>
<dbReference type="SUPFAM" id="SSF47616">
    <property type="entry name" value="GST C-terminal domain-like"/>
    <property type="match status" value="1"/>
</dbReference>
<dbReference type="PANTHER" id="PTHR43968:SF14">
    <property type="entry name" value="GLUTATHIONE S-TRANSFERASE"/>
    <property type="match status" value="1"/>
</dbReference>
<proteinExistence type="predicted"/>